<keyword evidence="1" id="KW-0812">Transmembrane</keyword>
<evidence type="ECO:0000313" key="2">
    <source>
        <dbReference type="EMBL" id="UTZ27776.1"/>
    </source>
</evidence>
<dbReference type="Proteomes" id="UP001059912">
    <property type="component" value="Chromosome 2"/>
</dbReference>
<dbReference type="EMBL" id="CP050467">
    <property type="protein sequence ID" value="UTZ27776.1"/>
    <property type="molecule type" value="Genomic_DNA"/>
</dbReference>
<evidence type="ECO:0000313" key="5">
    <source>
        <dbReference type="Proteomes" id="UP001058687"/>
    </source>
</evidence>
<keyword evidence="1" id="KW-1133">Transmembrane helix</keyword>
<accession>A0AAE9MZM2</accession>
<keyword evidence="1" id="KW-0472">Membrane</keyword>
<organism evidence="3 5">
    <name type="scientific">Vibrio campbellii</name>
    <dbReference type="NCBI Taxonomy" id="680"/>
    <lineage>
        <taxon>Bacteria</taxon>
        <taxon>Pseudomonadati</taxon>
        <taxon>Pseudomonadota</taxon>
        <taxon>Gammaproteobacteria</taxon>
        <taxon>Vibrionales</taxon>
        <taxon>Vibrionaceae</taxon>
        <taxon>Vibrio</taxon>
    </lineage>
</organism>
<dbReference type="EMBL" id="CP050467">
    <property type="protein sequence ID" value="UTZ27800.1"/>
    <property type="molecule type" value="Genomic_DNA"/>
</dbReference>
<evidence type="ECO:0000256" key="1">
    <source>
        <dbReference type="SAM" id="Phobius"/>
    </source>
</evidence>
<reference evidence="3" key="1">
    <citation type="submission" date="2020-03" db="EMBL/GenBank/DDBJ databases">
        <title>Five strains of Vibrio campbellii isolated from Mariana Trench.</title>
        <authorList>
            <person name="Liang J."/>
            <person name="Zhang X.-H."/>
        </authorList>
    </citation>
    <scope>NUCLEOTIDE SEQUENCE</scope>
    <source>
        <strain evidence="4">LJC013</strain>
        <strain evidence="3">LJC014</strain>
    </source>
</reference>
<dbReference type="Proteomes" id="UP001058687">
    <property type="component" value="Chromosome 1"/>
</dbReference>
<dbReference type="EMBL" id="CP050471">
    <property type="protein sequence ID" value="UTZ33571.1"/>
    <property type="molecule type" value="Genomic_DNA"/>
</dbReference>
<dbReference type="AlphaFoldDB" id="A0AAE9MZM2"/>
<sequence length="99" mass="10818">MDKNQGIIEFLAMSGILPLAVFVLLILGGIAFVLLVIFVVSKSKTDSKSRQDDNEFQKLETYYDPRLPERSCPNCSSSIRKGKVVCGSCGKLDSSVIST</sequence>
<proteinExistence type="predicted"/>
<dbReference type="RefSeq" id="WP_074050627.1">
    <property type="nucleotide sequence ID" value="NZ_CP050465.1"/>
</dbReference>
<name>A0AAE9MZM2_9VIBR</name>
<evidence type="ECO:0000313" key="4">
    <source>
        <dbReference type="EMBL" id="UTZ33571.1"/>
    </source>
</evidence>
<protein>
    <submittedName>
        <fullName evidence="3">Uncharacterized protein</fullName>
    </submittedName>
</protein>
<evidence type="ECO:0000313" key="3">
    <source>
        <dbReference type="EMBL" id="UTZ27800.1"/>
    </source>
</evidence>
<keyword evidence="6" id="KW-1185">Reference proteome</keyword>
<feature type="transmembrane region" description="Helical" evidence="1">
    <location>
        <begin position="16"/>
        <end position="40"/>
    </location>
</feature>
<evidence type="ECO:0000313" key="6">
    <source>
        <dbReference type="Proteomes" id="UP001059912"/>
    </source>
</evidence>
<gene>
    <name evidence="2" type="ORF">HB761_14095</name>
    <name evidence="3" type="ORF">HB761_14255</name>
    <name evidence="4" type="ORF">HB762_20060</name>
</gene>